<keyword evidence="3" id="KW-1185">Reference proteome</keyword>
<evidence type="ECO:0000313" key="2">
    <source>
        <dbReference type="EMBL" id="MCL1123655.1"/>
    </source>
</evidence>
<name>A0ABT0L8F5_9GAMM</name>
<keyword evidence="1" id="KW-0472">Membrane</keyword>
<feature type="transmembrane region" description="Helical" evidence="1">
    <location>
        <begin position="79"/>
        <end position="111"/>
    </location>
</feature>
<feature type="transmembrane region" description="Helical" evidence="1">
    <location>
        <begin position="56"/>
        <end position="73"/>
    </location>
</feature>
<dbReference type="EMBL" id="JAKIKS010000009">
    <property type="protein sequence ID" value="MCL1123655.1"/>
    <property type="molecule type" value="Genomic_DNA"/>
</dbReference>
<dbReference type="RefSeq" id="WP_248938941.1">
    <property type="nucleotide sequence ID" value="NZ_JAKIKS010000009.1"/>
</dbReference>
<protein>
    <recommendedName>
        <fullName evidence="4">SLATT domain-containing protein</fullName>
    </recommendedName>
</protein>
<reference evidence="2 3" key="1">
    <citation type="submission" date="2022-01" db="EMBL/GenBank/DDBJ databases">
        <title>Whole genome-based taxonomy of the Shewanellaceae.</title>
        <authorList>
            <person name="Martin-Rodriguez A.J."/>
        </authorList>
    </citation>
    <scope>NUCLEOTIDE SEQUENCE [LARGE SCALE GENOMIC DNA]</scope>
    <source>
        <strain evidence="2 3">DSM 17177</strain>
    </source>
</reference>
<dbReference type="Proteomes" id="UP001203423">
    <property type="component" value="Unassembled WGS sequence"/>
</dbReference>
<keyword evidence="1" id="KW-1133">Transmembrane helix</keyword>
<organism evidence="2 3">
    <name type="scientific">Shewanella surugensis</name>
    <dbReference type="NCBI Taxonomy" id="212020"/>
    <lineage>
        <taxon>Bacteria</taxon>
        <taxon>Pseudomonadati</taxon>
        <taxon>Pseudomonadota</taxon>
        <taxon>Gammaproteobacteria</taxon>
        <taxon>Alteromonadales</taxon>
        <taxon>Shewanellaceae</taxon>
        <taxon>Shewanella</taxon>
    </lineage>
</organism>
<evidence type="ECO:0000256" key="1">
    <source>
        <dbReference type="SAM" id="Phobius"/>
    </source>
</evidence>
<proteinExistence type="predicted"/>
<sequence>MKCKISLRCTSDIEDKRINTQAIADDKAYAELDYYLQQYKHRERRFSWRSKLTRKIATYSLPLVVLSTLGMLLEKHVDIILPSFLICLAALKAYLPLIAVGGLTLFCWAYFANHLSGFTRGWSRNRLMREHLEQLIREYQLAIVQKDEAFIHIEQDNILCKLSQLEEQNRIQTHKDIVGDYHTANTGVMNWLKIKK</sequence>
<comment type="caution">
    <text evidence="2">The sequence shown here is derived from an EMBL/GenBank/DDBJ whole genome shotgun (WGS) entry which is preliminary data.</text>
</comment>
<gene>
    <name evidence="2" type="ORF">L2764_03935</name>
</gene>
<evidence type="ECO:0008006" key="4">
    <source>
        <dbReference type="Google" id="ProtNLM"/>
    </source>
</evidence>
<evidence type="ECO:0000313" key="3">
    <source>
        <dbReference type="Proteomes" id="UP001203423"/>
    </source>
</evidence>
<accession>A0ABT0L8F5</accession>
<keyword evidence="1" id="KW-0812">Transmembrane</keyword>